<keyword evidence="5 8" id="KW-0067">ATP-binding</keyword>
<name>A0A1V8M689_9GAMM</name>
<reference evidence="9 10" key="1">
    <citation type="submission" date="2015-12" db="EMBL/GenBank/DDBJ databases">
        <authorList>
            <person name="Shamseldin A."/>
            <person name="Moawad H."/>
            <person name="Abd El-Rahim W.M."/>
            <person name="Sadowsky M.J."/>
        </authorList>
    </citation>
    <scope>NUCLEOTIDE SEQUENCE [LARGE SCALE GENOMIC DNA]</scope>
    <source>
        <strain evidence="9 10">WF1</strain>
    </source>
</reference>
<evidence type="ECO:0000256" key="2">
    <source>
        <dbReference type="ARBA" id="ARBA00022563"/>
    </source>
</evidence>
<dbReference type="InterPro" id="IPR020628">
    <property type="entry name" value="Formate_THF_ligase_CS"/>
</dbReference>
<accession>A0A1V8M689</accession>
<dbReference type="GO" id="GO:0005524">
    <property type="term" value="F:ATP binding"/>
    <property type="evidence" value="ECO:0007669"/>
    <property type="project" value="UniProtKB-UniRule"/>
</dbReference>
<dbReference type="EC" id="6.3.4.3" evidence="8"/>
<dbReference type="GO" id="GO:0004329">
    <property type="term" value="F:formate-tetrahydrofolate ligase activity"/>
    <property type="evidence" value="ECO:0007669"/>
    <property type="project" value="UniProtKB-UniRule"/>
</dbReference>
<evidence type="ECO:0000256" key="1">
    <source>
        <dbReference type="ARBA" id="ARBA00004777"/>
    </source>
</evidence>
<dbReference type="NCBIfam" id="NF010030">
    <property type="entry name" value="PRK13505.1"/>
    <property type="match status" value="1"/>
</dbReference>
<dbReference type="FunFam" id="3.30.1510.10:FF:000001">
    <property type="entry name" value="Formate--tetrahydrofolate ligase"/>
    <property type="match status" value="1"/>
</dbReference>
<comment type="caution">
    <text evidence="9">The sequence shown here is derived from an EMBL/GenBank/DDBJ whole genome shotgun (WGS) entry which is preliminary data.</text>
</comment>
<gene>
    <name evidence="8" type="primary">fhs</name>
    <name evidence="9" type="ORF">AU255_03995</name>
</gene>
<dbReference type="UniPathway" id="UPA00193"/>
<dbReference type="Proteomes" id="UP000191980">
    <property type="component" value="Unassembled WGS sequence"/>
</dbReference>
<organism evidence="9 10">
    <name type="scientific">Methyloprofundus sedimenti</name>
    <dbReference type="NCBI Taxonomy" id="1420851"/>
    <lineage>
        <taxon>Bacteria</taxon>
        <taxon>Pseudomonadati</taxon>
        <taxon>Pseudomonadota</taxon>
        <taxon>Gammaproteobacteria</taxon>
        <taxon>Methylococcales</taxon>
        <taxon>Methylococcaceae</taxon>
        <taxon>Methyloprofundus</taxon>
    </lineage>
</organism>
<keyword evidence="4 8" id="KW-0547">Nucleotide-binding</keyword>
<evidence type="ECO:0000256" key="6">
    <source>
        <dbReference type="ARBA" id="ARBA00049033"/>
    </source>
</evidence>
<dbReference type="AlphaFoldDB" id="A0A1V8M689"/>
<comment type="catalytic activity">
    <reaction evidence="6 8">
        <text>(6S)-5,6,7,8-tetrahydrofolate + formate + ATP = (6R)-10-formyltetrahydrofolate + ADP + phosphate</text>
        <dbReference type="Rhea" id="RHEA:20221"/>
        <dbReference type="ChEBI" id="CHEBI:15740"/>
        <dbReference type="ChEBI" id="CHEBI:30616"/>
        <dbReference type="ChEBI" id="CHEBI:43474"/>
        <dbReference type="ChEBI" id="CHEBI:57453"/>
        <dbReference type="ChEBI" id="CHEBI:195366"/>
        <dbReference type="ChEBI" id="CHEBI:456216"/>
        <dbReference type="EC" id="6.3.4.3"/>
    </reaction>
</comment>
<protein>
    <recommendedName>
        <fullName evidence="8">Formate--tetrahydrofolate ligase</fullName>
        <ecNumber evidence="8">6.3.4.3</ecNumber>
    </recommendedName>
    <alternativeName>
        <fullName evidence="8">Formyltetrahydrofolate synthetase</fullName>
        <shortName evidence="8">FHS</shortName>
        <shortName evidence="8">FTHFS</shortName>
    </alternativeName>
</protein>
<keyword evidence="3 8" id="KW-0436">Ligase</keyword>
<evidence type="ECO:0000256" key="7">
    <source>
        <dbReference type="ARBA" id="ARBA00061363"/>
    </source>
</evidence>
<dbReference type="Gene3D" id="3.30.1510.10">
    <property type="entry name" value="Domain 2, N(10)-formyltetrahydrofolate synthetase"/>
    <property type="match status" value="1"/>
</dbReference>
<dbReference type="InterPro" id="IPR000559">
    <property type="entry name" value="Formate_THF_ligase"/>
</dbReference>
<evidence type="ECO:0000256" key="5">
    <source>
        <dbReference type="ARBA" id="ARBA00022840"/>
    </source>
</evidence>
<evidence type="ECO:0000313" key="9">
    <source>
        <dbReference type="EMBL" id="OQK17069.1"/>
    </source>
</evidence>
<feature type="binding site" evidence="8">
    <location>
        <begin position="65"/>
        <end position="72"/>
    </location>
    <ligand>
        <name>ATP</name>
        <dbReference type="ChEBI" id="CHEBI:30616"/>
    </ligand>
</feature>
<dbReference type="Gene3D" id="3.40.50.300">
    <property type="entry name" value="P-loop containing nucleotide triphosphate hydrolases"/>
    <property type="match status" value="1"/>
</dbReference>
<dbReference type="EMBL" id="LPUF01000001">
    <property type="protein sequence ID" value="OQK17069.1"/>
    <property type="molecule type" value="Genomic_DNA"/>
</dbReference>
<dbReference type="RefSeq" id="WP_080521684.1">
    <property type="nucleotide sequence ID" value="NZ_LPUF01000001.1"/>
</dbReference>
<keyword evidence="10" id="KW-1185">Reference proteome</keyword>
<dbReference type="Gene3D" id="3.10.410.10">
    <property type="entry name" value="Formyltetrahydrofolate synthetase, domain 3"/>
    <property type="match status" value="1"/>
</dbReference>
<keyword evidence="2 8" id="KW-0554">One-carbon metabolism</keyword>
<proteinExistence type="inferred from homology"/>
<dbReference type="InterPro" id="IPR027417">
    <property type="entry name" value="P-loop_NTPase"/>
</dbReference>
<evidence type="ECO:0000256" key="8">
    <source>
        <dbReference type="HAMAP-Rule" id="MF_01543"/>
    </source>
</evidence>
<evidence type="ECO:0000256" key="4">
    <source>
        <dbReference type="ARBA" id="ARBA00022741"/>
    </source>
</evidence>
<dbReference type="CDD" id="cd00477">
    <property type="entry name" value="FTHFS"/>
    <property type="match status" value="1"/>
</dbReference>
<dbReference type="PROSITE" id="PS00721">
    <property type="entry name" value="FTHFS_1"/>
    <property type="match status" value="1"/>
</dbReference>
<dbReference type="GO" id="GO:0035999">
    <property type="term" value="P:tetrahydrofolate interconversion"/>
    <property type="evidence" value="ECO:0007669"/>
    <property type="project" value="UniProtKB-UniRule"/>
</dbReference>
<dbReference type="SUPFAM" id="SSF52540">
    <property type="entry name" value="P-loop containing nucleoside triphosphate hydrolases"/>
    <property type="match status" value="1"/>
</dbReference>
<evidence type="ECO:0000256" key="3">
    <source>
        <dbReference type="ARBA" id="ARBA00022598"/>
    </source>
</evidence>
<comment type="pathway">
    <text evidence="1 8">One-carbon metabolism; tetrahydrofolate interconversion.</text>
</comment>
<dbReference type="PROSITE" id="PS00722">
    <property type="entry name" value="FTHFS_2"/>
    <property type="match status" value="1"/>
</dbReference>
<dbReference type="OrthoDB" id="9761733at2"/>
<sequence length="557" mass="59507">MSDIEIAQQAKMLPIIDLAAKKLAIPAEHLDPYGHYKAKVSLEYIDSLRDKQDGKLILVTAVSPTPAGEGKTTTTVGLGDAMNRLGKSTIMCLREPSLGPCFGMKGGAAGGGYSQVVPMEDINLHFTGDFHAIGVAHNLLSAMIDNHITHGNALDIDSRRIKWKRVVDMNDRALREITVGQGGPANGYLREDGYDIVVASEVMAILCLATSRADLKERLGRIVVAYKTDAVTPVYARDLRAHGAMAALLKEAIKPNLVQTLENNLAIIHGGPFANIAHGCNTVTATKAALKLADYTVTEAGFGADLGAEKFIDIKCRIAGLKPSAVVLVATVRALKSHGGVAKADLNNENLQALDAGFVNLERHLNNITQHYGLPCVVCINHFTFDTEAELALIKDKCAALGAKCVVSKHWAEGGSGAEELAQEVLNIVDNREPGCSFVYDDQLPLWDKIETIATKLYGAANITASVKVKAEIQQLQQQYGHFPICIAKTQMSFSTDPMAKGAPSGHTVEITEVRLANGAGFIVVIAGNMMTMPGLPKVPAAERIDITDAGVITGLF</sequence>
<dbReference type="STRING" id="1420851.AU255_03995"/>
<evidence type="ECO:0000313" key="10">
    <source>
        <dbReference type="Proteomes" id="UP000191980"/>
    </source>
</evidence>
<comment type="similarity">
    <text evidence="7 8">Belongs to the formate--tetrahydrofolate ligase family.</text>
</comment>
<dbReference type="HAMAP" id="MF_01543">
    <property type="entry name" value="FTHFS"/>
    <property type="match status" value="1"/>
</dbReference>
<dbReference type="Pfam" id="PF01268">
    <property type="entry name" value="FTHFS"/>
    <property type="match status" value="1"/>
</dbReference>